<evidence type="ECO:0000256" key="9">
    <source>
        <dbReference type="ARBA" id="ARBA00045204"/>
    </source>
</evidence>
<evidence type="ECO:0000313" key="13">
    <source>
        <dbReference type="Proteomes" id="UP000299084"/>
    </source>
</evidence>
<evidence type="ECO:0000256" key="11">
    <source>
        <dbReference type="SAM" id="MobiDB-lite"/>
    </source>
</evidence>
<comment type="subcellular location">
    <subcellularLocation>
        <location evidence="1">Endoplasmic reticulum membrane</location>
        <topology evidence="1">Multi-pass membrane protein</topology>
    </subcellularLocation>
</comment>
<comment type="function">
    <text evidence="9">Component of the signal peptidase complex (SPC) which catalyzes the cleavage of N-terminal signal sequences from nascent proteins as they are translocated into the lumen of the endoplasmic reticulum. Dispensable for SPC enzymatic activity.</text>
</comment>
<evidence type="ECO:0000313" key="12">
    <source>
        <dbReference type="EMBL" id="KAB1264654.1"/>
    </source>
</evidence>
<dbReference type="STRING" id="9838.ENSCDRP00005015987"/>
<accession>A0A5N4D0N8</accession>
<proteinExistence type="inferred from homology"/>
<keyword evidence="4" id="KW-0812">Transmembrane</keyword>
<keyword evidence="13" id="KW-1185">Reference proteome</keyword>
<name>A0A5N4D0N8_CAMDR</name>
<feature type="region of interest" description="Disordered" evidence="11">
    <location>
        <begin position="118"/>
        <end position="319"/>
    </location>
</feature>
<comment type="similarity">
    <text evidence="2">Belongs to the SPCS1 family.</text>
</comment>
<keyword evidence="7" id="KW-0472">Membrane</keyword>
<dbReference type="InterPro" id="IPR009542">
    <property type="entry name" value="Spc1/SPCS1"/>
</dbReference>
<comment type="subunit">
    <text evidence="10">Component of the signal peptidase complex paralog A (SPC-A) composed of a catalytic subunit SEC11A and three accessory subunits SPCS1, SPCS2 and SPCS3. Component of the signal peptidase complex paralog C (SPC-C) composed of a catalytic subunit SEC11C and three accessory subunits SPCS1, SPCS2 and SPCS3. Within the complex, interacts with SPCS2 and SPCS3. The complex induces a local thinning of the ER membrane which is used to measure the length of the signal peptide (SP) h-region of protein substrates. This ensures the selectivity of the complex towards h-regions shorter than 18-20 amino acids.</text>
</comment>
<evidence type="ECO:0000256" key="7">
    <source>
        <dbReference type="ARBA" id="ARBA00023136"/>
    </source>
</evidence>
<evidence type="ECO:0000256" key="5">
    <source>
        <dbReference type="ARBA" id="ARBA00022824"/>
    </source>
</evidence>
<dbReference type="GO" id="GO:0005787">
    <property type="term" value="C:signal peptidase complex"/>
    <property type="evidence" value="ECO:0007669"/>
    <property type="project" value="InterPro"/>
</dbReference>
<feature type="compositionally biased region" description="Pro residues" evidence="11">
    <location>
        <begin position="153"/>
        <end position="163"/>
    </location>
</feature>
<evidence type="ECO:0000256" key="3">
    <source>
        <dbReference type="ARBA" id="ARBA00017059"/>
    </source>
</evidence>
<protein>
    <recommendedName>
        <fullName evidence="3">Signal peptidase complex subunit 1</fullName>
    </recommendedName>
    <alternativeName>
        <fullName evidence="8">Microsomal signal peptidase 12 kDa subunit</fullName>
    </alternativeName>
</protein>
<dbReference type="GO" id="GO:0006465">
    <property type="term" value="P:signal peptide processing"/>
    <property type="evidence" value="ECO:0007669"/>
    <property type="project" value="InterPro"/>
</dbReference>
<evidence type="ECO:0000256" key="10">
    <source>
        <dbReference type="ARBA" id="ARBA00046498"/>
    </source>
</evidence>
<dbReference type="EMBL" id="JWIN03000017">
    <property type="protein sequence ID" value="KAB1264654.1"/>
    <property type="molecule type" value="Genomic_DNA"/>
</dbReference>
<sequence length="447" mass="48035">MNEGGSHVTPTLEYLESHRLIAARASGDPQTRVPQNGFCPERGYSTLLRTSALTERQCEPLAGLYWEGQRSRRAAWRANQETPQVGALSILVQRGGRGWSPLRGDPFSLDDGNAPLPLRVFHKGRRSGGSSKRFPSDAPRGRPYLQPEEEEPLPTPRPAPPAQRPRRRPRGSARHPAARVPCSPDRVCSPANPVAAAQPRSPQPARRRACESRTEQAPPGSPAAGVLAEKSPSPWRRGARRLPLGRAGTVEGGLGDPSCGSRDPVALKANASRARDASARPPQSASQPSRTGRRPTANSERASRLARARGGASGRQGVWETSASGAAAIANPGWGGLRSCTQELTPVPPVPESWPPSLRRPPPHPVMLEHLTSLPTQMVRMRPASAPRSLHFPRKPGSSAALVRDPPGAARVPNWDGYSHPRIIPPSFFSNEEAPAQSLSGRGVAQW</sequence>
<gene>
    <name evidence="12" type="ORF">Cadr_000020434</name>
</gene>
<keyword evidence="5" id="KW-0256">Endoplasmic reticulum</keyword>
<feature type="region of interest" description="Disordered" evidence="11">
    <location>
        <begin position="387"/>
        <end position="447"/>
    </location>
</feature>
<reference evidence="12 13" key="1">
    <citation type="journal article" date="2019" name="Mol. Ecol. Resour.">
        <title>Improving Illumina assemblies with Hi-C and long reads: an example with the North African dromedary.</title>
        <authorList>
            <person name="Elbers J.P."/>
            <person name="Rogers M.F."/>
            <person name="Perelman P.L."/>
            <person name="Proskuryakova A.A."/>
            <person name="Serdyukova N.A."/>
            <person name="Johnson W.E."/>
            <person name="Horin P."/>
            <person name="Corander J."/>
            <person name="Murphy D."/>
            <person name="Burger P.A."/>
        </authorList>
    </citation>
    <scope>NUCLEOTIDE SEQUENCE [LARGE SCALE GENOMIC DNA]</scope>
    <source>
        <strain evidence="12">Drom800</strain>
        <tissue evidence="12">Blood</tissue>
    </source>
</reference>
<dbReference type="AlphaFoldDB" id="A0A5N4D0N8"/>
<dbReference type="PANTHER" id="PTHR13202">
    <property type="entry name" value="MICROSOMAL SIGNAL PEPTIDASE 12 KDA SUBUNIT"/>
    <property type="match status" value="1"/>
</dbReference>
<keyword evidence="6" id="KW-1133">Transmembrane helix</keyword>
<evidence type="ECO:0000256" key="1">
    <source>
        <dbReference type="ARBA" id="ARBA00004477"/>
    </source>
</evidence>
<evidence type="ECO:0000256" key="4">
    <source>
        <dbReference type="ARBA" id="ARBA00022692"/>
    </source>
</evidence>
<comment type="caution">
    <text evidence="12">The sequence shown here is derived from an EMBL/GenBank/DDBJ whole genome shotgun (WGS) entry which is preliminary data.</text>
</comment>
<evidence type="ECO:0000256" key="6">
    <source>
        <dbReference type="ARBA" id="ARBA00022989"/>
    </source>
</evidence>
<dbReference type="PANTHER" id="PTHR13202:SF0">
    <property type="entry name" value="SIGNAL PEPTIDASE COMPLEX SUBUNIT 1"/>
    <property type="match status" value="1"/>
</dbReference>
<organism evidence="12 13">
    <name type="scientific">Camelus dromedarius</name>
    <name type="common">Dromedary</name>
    <name type="synonym">Arabian camel</name>
    <dbReference type="NCBI Taxonomy" id="9838"/>
    <lineage>
        <taxon>Eukaryota</taxon>
        <taxon>Metazoa</taxon>
        <taxon>Chordata</taxon>
        <taxon>Craniata</taxon>
        <taxon>Vertebrata</taxon>
        <taxon>Euteleostomi</taxon>
        <taxon>Mammalia</taxon>
        <taxon>Eutheria</taxon>
        <taxon>Laurasiatheria</taxon>
        <taxon>Artiodactyla</taxon>
        <taxon>Tylopoda</taxon>
        <taxon>Camelidae</taxon>
        <taxon>Camelus</taxon>
    </lineage>
</organism>
<dbReference type="GO" id="GO:0045047">
    <property type="term" value="P:protein targeting to ER"/>
    <property type="evidence" value="ECO:0007669"/>
    <property type="project" value="TreeGrafter"/>
</dbReference>
<feature type="compositionally biased region" description="Basic residues" evidence="11">
    <location>
        <begin position="164"/>
        <end position="177"/>
    </location>
</feature>
<evidence type="ECO:0000256" key="2">
    <source>
        <dbReference type="ARBA" id="ARBA00005245"/>
    </source>
</evidence>
<feature type="compositionally biased region" description="Low complexity" evidence="11">
    <location>
        <begin position="279"/>
        <end position="290"/>
    </location>
</feature>
<evidence type="ECO:0000256" key="8">
    <source>
        <dbReference type="ARBA" id="ARBA00032913"/>
    </source>
</evidence>
<dbReference type="Proteomes" id="UP000299084">
    <property type="component" value="Unassembled WGS sequence"/>
</dbReference>
<feature type="compositionally biased region" description="Low complexity" evidence="11">
    <location>
        <begin position="193"/>
        <end position="204"/>
    </location>
</feature>